<comment type="caution">
    <text evidence="3">The sequence shown here is derived from an EMBL/GenBank/DDBJ whole genome shotgun (WGS) entry which is preliminary data.</text>
</comment>
<feature type="compositionally biased region" description="Polar residues" evidence="1">
    <location>
        <begin position="150"/>
        <end position="164"/>
    </location>
</feature>
<feature type="compositionally biased region" description="Basic residues" evidence="1">
    <location>
        <begin position="233"/>
        <end position="243"/>
    </location>
</feature>
<dbReference type="InterPro" id="IPR025558">
    <property type="entry name" value="DUF4283"/>
</dbReference>
<proteinExistence type="predicted"/>
<organism evidence="3 4">
    <name type="scientific">Stylosanthes scabra</name>
    <dbReference type="NCBI Taxonomy" id="79078"/>
    <lineage>
        <taxon>Eukaryota</taxon>
        <taxon>Viridiplantae</taxon>
        <taxon>Streptophyta</taxon>
        <taxon>Embryophyta</taxon>
        <taxon>Tracheophyta</taxon>
        <taxon>Spermatophyta</taxon>
        <taxon>Magnoliopsida</taxon>
        <taxon>eudicotyledons</taxon>
        <taxon>Gunneridae</taxon>
        <taxon>Pentapetalae</taxon>
        <taxon>rosids</taxon>
        <taxon>fabids</taxon>
        <taxon>Fabales</taxon>
        <taxon>Fabaceae</taxon>
        <taxon>Papilionoideae</taxon>
        <taxon>50 kb inversion clade</taxon>
        <taxon>dalbergioids sensu lato</taxon>
        <taxon>Dalbergieae</taxon>
        <taxon>Pterocarpus clade</taxon>
        <taxon>Stylosanthes</taxon>
    </lineage>
</organism>
<feature type="compositionally biased region" description="Basic residues" evidence="1">
    <location>
        <begin position="248"/>
        <end position="258"/>
    </location>
</feature>
<gene>
    <name evidence="3" type="ORF">PIB30_006606</name>
</gene>
<sequence length="292" mass="33038">MASPDANHNIQPSSVSSADEEAVIVLDHDDICDGIDRCSKSLFGRIFADRSFSGGTIETALSSIWRQPDGFKVVDHGGNIFQFFFKEETDVIRIERGAPWLFKNYLLNLKRWEEDRPIEDADFIRGETTEEKWGEWLRSEQRGRRESALKENNNPNTQSDISSRQLKAKKHILVNLIKSLASLSVQSQPTIMKEDDDVISSKICSPNKKALVVSTVPEQQFIFSSSEGSSQNPRKKLSVKQQARRRIINISGTKRHSQISKEENSQKRRCSDEHVPAEEGEGATPQWAPNDP</sequence>
<feature type="compositionally biased region" description="Basic and acidic residues" evidence="1">
    <location>
        <begin position="259"/>
        <end position="277"/>
    </location>
</feature>
<reference evidence="3 4" key="1">
    <citation type="journal article" date="2023" name="Plants (Basel)">
        <title>Bridging the Gap: Combining Genomics and Transcriptomics Approaches to Understand Stylosanthes scabra, an Orphan Legume from the Brazilian Caatinga.</title>
        <authorList>
            <person name="Ferreira-Neto J.R.C."/>
            <person name="da Silva M.D."/>
            <person name="Binneck E."/>
            <person name="de Melo N.F."/>
            <person name="da Silva R.H."/>
            <person name="de Melo A.L.T.M."/>
            <person name="Pandolfi V."/>
            <person name="Bustamante F.O."/>
            <person name="Brasileiro-Vidal A.C."/>
            <person name="Benko-Iseppon A.M."/>
        </authorList>
    </citation>
    <scope>NUCLEOTIDE SEQUENCE [LARGE SCALE GENOMIC DNA]</scope>
    <source>
        <tissue evidence="3">Leaves</tissue>
    </source>
</reference>
<dbReference type="EMBL" id="JASCZI010271874">
    <property type="protein sequence ID" value="MED6216321.1"/>
    <property type="molecule type" value="Genomic_DNA"/>
</dbReference>
<accession>A0ABU6Z2W5</accession>
<evidence type="ECO:0000313" key="3">
    <source>
        <dbReference type="EMBL" id="MED6216321.1"/>
    </source>
</evidence>
<feature type="region of interest" description="Disordered" evidence="1">
    <location>
        <begin position="144"/>
        <end position="164"/>
    </location>
</feature>
<keyword evidence="4" id="KW-1185">Reference proteome</keyword>
<evidence type="ECO:0000259" key="2">
    <source>
        <dbReference type="Pfam" id="PF14111"/>
    </source>
</evidence>
<evidence type="ECO:0000256" key="1">
    <source>
        <dbReference type="SAM" id="MobiDB-lite"/>
    </source>
</evidence>
<dbReference type="Proteomes" id="UP001341840">
    <property type="component" value="Unassembled WGS sequence"/>
</dbReference>
<feature type="domain" description="DUF4283" evidence="2">
    <location>
        <begin position="36"/>
        <end position="115"/>
    </location>
</feature>
<protein>
    <recommendedName>
        <fullName evidence="2">DUF4283 domain-containing protein</fullName>
    </recommendedName>
</protein>
<feature type="region of interest" description="Disordered" evidence="1">
    <location>
        <begin position="224"/>
        <end position="243"/>
    </location>
</feature>
<evidence type="ECO:0000313" key="4">
    <source>
        <dbReference type="Proteomes" id="UP001341840"/>
    </source>
</evidence>
<name>A0ABU6Z2W5_9FABA</name>
<dbReference type="Pfam" id="PF14111">
    <property type="entry name" value="DUF4283"/>
    <property type="match status" value="1"/>
</dbReference>
<feature type="region of interest" description="Disordered" evidence="1">
    <location>
        <begin position="248"/>
        <end position="292"/>
    </location>
</feature>